<keyword evidence="1" id="KW-0800">Toxin</keyword>
<dbReference type="GO" id="GO:0090729">
    <property type="term" value="F:toxin activity"/>
    <property type="evidence" value="ECO:0007669"/>
    <property type="project" value="UniProtKB-KW"/>
</dbReference>
<keyword evidence="5" id="KW-1185">Reference proteome</keyword>
<evidence type="ECO:0000256" key="1">
    <source>
        <dbReference type="ARBA" id="ARBA00022656"/>
    </source>
</evidence>
<evidence type="ECO:0000313" key="4">
    <source>
        <dbReference type="EMBL" id="KAJ7374106.1"/>
    </source>
</evidence>
<name>A0A9W9Z328_9CNID</name>
<accession>A0A9W9Z328</accession>
<dbReference type="InterPro" id="IPR003582">
    <property type="entry name" value="ShKT_dom"/>
</dbReference>
<dbReference type="Proteomes" id="UP001163046">
    <property type="component" value="Unassembled WGS sequence"/>
</dbReference>
<reference evidence="4" key="1">
    <citation type="submission" date="2023-01" db="EMBL/GenBank/DDBJ databases">
        <title>Genome assembly of the deep-sea coral Lophelia pertusa.</title>
        <authorList>
            <person name="Herrera S."/>
            <person name="Cordes E."/>
        </authorList>
    </citation>
    <scope>NUCLEOTIDE SEQUENCE</scope>
    <source>
        <strain evidence="4">USNM1676648</strain>
        <tissue evidence="4">Polyp</tissue>
    </source>
</reference>
<sequence>MTLSYNLSVVRLKKIFQRLFPAPVKSYIKMVSKQLLFLLLAALVMIQYSVASGSVLEELAMMQDADLEEADSDYPKGCANKGSRGFCNRFRKMCQPGNKNFRYLAEKCRFSCGMCG</sequence>
<evidence type="ECO:0000256" key="2">
    <source>
        <dbReference type="PROSITE-ProRule" id="PRU01005"/>
    </source>
</evidence>
<dbReference type="PROSITE" id="PS51670">
    <property type="entry name" value="SHKT"/>
    <property type="match status" value="1"/>
</dbReference>
<dbReference type="EMBL" id="MU826829">
    <property type="protein sequence ID" value="KAJ7374106.1"/>
    <property type="molecule type" value="Genomic_DNA"/>
</dbReference>
<evidence type="ECO:0000259" key="3">
    <source>
        <dbReference type="PROSITE" id="PS51670"/>
    </source>
</evidence>
<organism evidence="4 5">
    <name type="scientific">Desmophyllum pertusum</name>
    <dbReference type="NCBI Taxonomy" id="174260"/>
    <lineage>
        <taxon>Eukaryota</taxon>
        <taxon>Metazoa</taxon>
        <taxon>Cnidaria</taxon>
        <taxon>Anthozoa</taxon>
        <taxon>Hexacorallia</taxon>
        <taxon>Scleractinia</taxon>
        <taxon>Caryophylliina</taxon>
        <taxon>Caryophylliidae</taxon>
        <taxon>Desmophyllum</taxon>
    </lineage>
</organism>
<dbReference type="AlphaFoldDB" id="A0A9W9Z328"/>
<gene>
    <name evidence="4" type="ORF">OS493_009438</name>
</gene>
<evidence type="ECO:0000313" key="5">
    <source>
        <dbReference type="Proteomes" id="UP001163046"/>
    </source>
</evidence>
<feature type="domain" description="ShKT" evidence="3">
    <location>
        <begin position="78"/>
        <end position="115"/>
    </location>
</feature>
<protein>
    <recommendedName>
        <fullName evidence="3">ShKT domain-containing protein</fullName>
    </recommendedName>
</protein>
<comment type="caution">
    <text evidence="2">Lacks conserved residue(s) required for the propagation of feature annotation.</text>
</comment>
<proteinExistence type="predicted"/>
<comment type="caution">
    <text evidence="4">The sequence shown here is derived from an EMBL/GenBank/DDBJ whole genome shotgun (WGS) entry which is preliminary data.</text>
</comment>